<dbReference type="Gene3D" id="1.20.1250.20">
    <property type="entry name" value="MFS general substrate transporter like domains"/>
    <property type="match status" value="2"/>
</dbReference>
<evidence type="ECO:0000256" key="5">
    <source>
        <dbReference type="ARBA" id="ARBA00023136"/>
    </source>
</evidence>
<dbReference type="InterPro" id="IPR011701">
    <property type="entry name" value="MFS"/>
</dbReference>
<feature type="transmembrane region" description="Helical" evidence="6">
    <location>
        <begin position="381"/>
        <end position="404"/>
    </location>
</feature>
<organism evidence="8 9">
    <name type="scientific">Molorchus minor</name>
    <dbReference type="NCBI Taxonomy" id="1323400"/>
    <lineage>
        <taxon>Eukaryota</taxon>
        <taxon>Metazoa</taxon>
        <taxon>Ecdysozoa</taxon>
        <taxon>Arthropoda</taxon>
        <taxon>Hexapoda</taxon>
        <taxon>Insecta</taxon>
        <taxon>Pterygota</taxon>
        <taxon>Neoptera</taxon>
        <taxon>Endopterygota</taxon>
        <taxon>Coleoptera</taxon>
        <taxon>Polyphaga</taxon>
        <taxon>Cucujiformia</taxon>
        <taxon>Chrysomeloidea</taxon>
        <taxon>Cerambycidae</taxon>
        <taxon>Lamiinae</taxon>
        <taxon>Monochamini</taxon>
        <taxon>Molorchus</taxon>
    </lineage>
</organism>
<evidence type="ECO:0000256" key="3">
    <source>
        <dbReference type="ARBA" id="ARBA00022692"/>
    </source>
</evidence>
<dbReference type="PANTHER" id="PTHR23511">
    <property type="entry name" value="SYNAPTIC VESICLE GLYCOPROTEIN 2"/>
    <property type="match status" value="1"/>
</dbReference>
<feature type="transmembrane region" description="Helical" evidence="6">
    <location>
        <begin position="87"/>
        <end position="106"/>
    </location>
</feature>
<evidence type="ECO:0000256" key="2">
    <source>
        <dbReference type="ARBA" id="ARBA00022448"/>
    </source>
</evidence>
<name>A0ABQ9JJP7_9CUCU</name>
<evidence type="ECO:0000256" key="6">
    <source>
        <dbReference type="SAM" id="Phobius"/>
    </source>
</evidence>
<reference evidence="8" key="1">
    <citation type="journal article" date="2023" name="Insect Mol. Biol.">
        <title>Genome sequencing provides insights into the evolution of gene families encoding plant cell wall-degrading enzymes in longhorned beetles.</title>
        <authorList>
            <person name="Shin N.R."/>
            <person name="Okamura Y."/>
            <person name="Kirsch R."/>
            <person name="Pauchet Y."/>
        </authorList>
    </citation>
    <scope>NUCLEOTIDE SEQUENCE</scope>
    <source>
        <strain evidence="8">MMC_N1</strain>
    </source>
</reference>
<dbReference type="PROSITE" id="PS50850">
    <property type="entry name" value="MFS"/>
    <property type="match status" value="1"/>
</dbReference>
<gene>
    <name evidence="8" type="ORF">NQ317_019410</name>
</gene>
<feature type="transmembrane region" description="Helical" evidence="6">
    <location>
        <begin position="416"/>
        <end position="437"/>
    </location>
</feature>
<evidence type="ECO:0000313" key="9">
    <source>
        <dbReference type="Proteomes" id="UP001162164"/>
    </source>
</evidence>
<comment type="subcellular location">
    <subcellularLocation>
        <location evidence="1">Membrane</location>
        <topology evidence="1">Multi-pass membrane protein</topology>
    </subcellularLocation>
</comment>
<evidence type="ECO:0000256" key="1">
    <source>
        <dbReference type="ARBA" id="ARBA00004141"/>
    </source>
</evidence>
<evidence type="ECO:0000256" key="4">
    <source>
        <dbReference type="ARBA" id="ARBA00022989"/>
    </source>
</evidence>
<feature type="domain" description="Major facilitator superfamily (MFS) profile" evidence="7">
    <location>
        <begin position="49"/>
        <end position="468"/>
    </location>
</feature>
<accession>A0ABQ9JJP7</accession>
<keyword evidence="4 6" id="KW-1133">Transmembrane helix</keyword>
<proteinExistence type="predicted"/>
<dbReference type="EMBL" id="JAPWTJ010000515">
    <property type="protein sequence ID" value="KAJ8977735.1"/>
    <property type="molecule type" value="Genomic_DNA"/>
</dbReference>
<feature type="transmembrane region" description="Helical" evidence="6">
    <location>
        <begin position="138"/>
        <end position="157"/>
    </location>
</feature>
<feature type="transmembrane region" description="Helical" evidence="6">
    <location>
        <begin position="356"/>
        <end position="375"/>
    </location>
</feature>
<dbReference type="PANTHER" id="PTHR23511:SF36">
    <property type="entry name" value="EG:BACR7A4.13 PROTEIN-RELATED"/>
    <property type="match status" value="1"/>
</dbReference>
<sequence length="472" mass="51377">MVENNEKVNNKLCGTKSVSYTIEKPQENDPATFEKAVVATGFGKFNVFLILLTLPPAFSQIFETASMSYVLPIAQCDLNLSLSDKGMLNAITFAGMITSGFVWGYLCDAAGRKKIMVIGYLLDGLFVLMASISQNFTMLLIAKFFGGLIINGPYSAATSYLSEFHASQYRARVQIARGIIASLGNIVLPLLAWSILPQNLNFTIKDYIDTYPIKDLDDETLVNGAKATSTEYTNSAKKSIVEGLYQIKPLFCRPHIFKLVHVCANAVLVLMSVNTLKLWFPQLFQAINDYEFTHNGSSSNMCNMLDTLKTKNATSSICVVNLDNSSVYINAIIVGMTSMLMFGIAGTLVNMLGKKGLTVSMALIAGLCATSIYFAQNSFTVLVLSAIFLSFGAVCGNVLVTITLELFPTTLRAMALSLYFMFARSGTIIGNMVFPMLLTAGCLPPFLFVGAVIFSCAGLTFLYPNTENKALT</sequence>
<dbReference type="InterPro" id="IPR020846">
    <property type="entry name" value="MFS_dom"/>
</dbReference>
<dbReference type="InterPro" id="IPR036259">
    <property type="entry name" value="MFS_trans_sf"/>
</dbReference>
<keyword evidence="5 6" id="KW-0472">Membrane</keyword>
<keyword evidence="3 6" id="KW-0812">Transmembrane</keyword>
<keyword evidence="2" id="KW-0813">Transport</keyword>
<evidence type="ECO:0000259" key="7">
    <source>
        <dbReference type="PROSITE" id="PS50850"/>
    </source>
</evidence>
<feature type="transmembrane region" description="Helical" evidence="6">
    <location>
        <begin position="443"/>
        <end position="463"/>
    </location>
</feature>
<keyword evidence="9" id="KW-1185">Reference proteome</keyword>
<feature type="transmembrane region" description="Helical" evidence="6">
    <location>
        <begin position="327"/>
        <end position="349"/>
    </location>
</feature>
<dbReference type="Proteomes" id="UP001162164">
    <property type="component" value="Unassembled WGS sequence"/>
</dbReference>
<dbReference type="Pfam" id="PF07690">
    <property type="entry name" value="MFS_1"/>
    <property type="match status" value="1"/>
</dbReference>
<protein>
    <recommendedName>
        <fullName evidence="7">Major facilitator superfamily (MFS) profile domain-containing protein</fullName>
    </recommendedName>
</protein>
<dbReference type="SUPFAM" id="SSF103473">
    <property type="entry name" value="MFS general substrate transporter"/>
    <property type="match status" value="1"/>
</dbReference>
<evidence type="ECO:0000313" key="8">
    <source>
        <dbReference type="EMBL" id="KAJ8977735.1"/>
    </source>
</evidence>
<feature type="transmembrane region" description="Helical" evidence="6">
    <location>
        <begin position="178"/>
        <end position="196"/>
    </location>
</feature>
<comment type="caution">
    <text evidence="8">The sequence shown here is derived from an EMBL/GenBank/DDBJ whole genome shotgun (WGS) entry which is preliminary data.</text>
</comment>